<dbReference type="InterPro" id="IPR004000">
    <property type="entry name" value="Actin"/>
</dbReference>
<evidence type="ECO:0000256" key="5">
    <source>
        <dbReference type="SAM" id="Coils"/>
    </source>
</evidence>
<gene>
    <name evidence="7" type="ORF">C0J50_10938</name>
</gene>
<accession>A0AAD5FGW5</accession>
<dbReference type="SUPFAM" id="SSF53067">
    <property type="entry name" value="Actin-like ATPase domain"/>
    <property type="match status" value="2"/>
</dbReference>
<reference evidence="7" key="1">
    <citation type="submission" date="2018-07" db="EMBL/GenBank/DDBJ databases">
        <title>Comparative genomics of catfishes provides insights into carnivory and benthic adaptation.</title>
        <authorList>
            <person name="Zhang Y."/>
            <person name="Wang D."/>
            <person name="Peng Z."/>
            <person name="Zheng S."/>
            <person name="Shao F."/>
            <person name="Tao W."/>
        </authorList>
    </citation>
    <scope>NUCLEOTIDE SEQUENCE</scope>
    <source>
        <strain evidence="7">Chongqing</strain>
    </source>
</reference>
<dbReference type="CDD" id="cd13397">
    <property type="entry name" value="ASKHA_NBD_actin_Arp-T1-3"/>
    <property type="match status" value="1"/>
</dbReference>
<feature type="compositionally biased region" description="Polar residues" evidence="6">
    <location>
        <begin position="931"/>
        <end position="949"/>
    </location>
</feature>
<organism evidence="7 8">
    <name type="scientific">Silurus asotus</name>
    <name type="common">Amur catfish</name>
    <name type="synonym">Parasilurus asotus</name>
    <dbReference type="NCBI Taxonomy" id="30991"/>
    <lineage>
        <taxon>Eukaryota</taxon>
        <taxon>Metazoa</taxon>
        <taxon>Chordata</taxon>
        <taxon>Craniata</taxon>
        <taxon>Vertebrata</taxon>
        <taxon>Euteleostomi</taxon>
        <taxon>Actinopterygii</taxon>
        <taxon>Neopterygii</taxon>
        <taxon>Teleostei</taxon>
        <taxon>Ostariophysi</taxon>
        <taxon>Siluriformes</taxon>
        <taxon>Siluridae</taxon>
        <taxon>Silurus</taxon>
    </lineage>
</organism>
<feature type="compositionally biased region" description="Polar residues" evidence="6">
    <location>
        <begin position="875"/>
        <end position="912"/>
    </location>
</feature>
<dbReference type="Gene3D" id="3.90.640.10">
    <property type="entry name" value="Actin, Chain A, domain 4"/>
    <property type="match status" value="1"/>
</dbReference>
<feature type="compositionally biased region" description="Basic and acidic residues" evidence="6">
    <location>
        <begin position="1025"/>
        <end position="1043"/>
    </location>
</feature>
<dbReference type="FunFam" id="3.30.420.40:FF:000058">
    <property type="entry name" value="Putative actin-related protein 5"/>
    <property type="match status" value="1"/>
</dbReference>
<evidence type="ECO:0000313" key="7">
    <source>
        <dbReference type="EMBL" id="KAI5614967.1"/>
    </source>
</evidence>
<evidence type="ECO:0000313" key="8">
    <source>
        <dbReference type="Proteomes" id="UP001205998"/>
    </source>
</evidence>
<dbReference type="PANTHER" id="PTHR11937">
    <property type="entry name" value="ACTIN"/>
    <property type="match status" value="1"/>
</dbReference>
<evidence type="ECO:0000256" key="1">
    <source>
        <dbReference type="ARBA" id="ARBA00004245"/>
    </source>
</evidence>
<keyword evidence="5" id="KW-0175">Coiled coil</keyword>
<evidence type="ECO:0000256" key="3">
    <source>
        <dbReference type="ARBA" id="ARBA00023212"/>
    </source>
</evidence>
<dbReference type="FunFam" id="3.30.420.40:FF:000050">
    <property type="entry name" value="Actin, alpha skeletal muscle"/>
    <property type="match status" value="1"/>
</dbReference>
<dbReference type="FunFam" id="3.90.640.10:FF:000007">
    <property type="entry name" value="Actin like 7B"/>
    <property type="match status" value="1"/>
</dbReference>
<keyword evidence="3" id="KW-0206">Cytoskeleton</keyword>
<evidence type="ECO:0000256" key="6">
    <source>
        <dbReference type="SAM" id="MobiDB-lite"/>
    </source>
</evidence>
<dbReference type="Proteomes" id="UP001205998">
    <property type="component" value="Unassembled WGS sequence"/>
</dbReference>
<name>A0AAD5FGW5_SILAS</name>
<dbReference type="GO" id="GO:0005856">
    <property type="term" value="C:cytoskeleton"/>
    <property type="evidence" value="ECO:0007669"/>
    <property type="project" value="UniProtKB-SubCell"/>
</dbReference>
<comment type="similarity">
    <text evidence="2 4">Belongs to the actin family.</text>
</comment>
<keyword evidence="8" id="KW-1185">Reference proteome</keyword>
<sequence>ECLLSVVADLREASPAVTKRIAEILLLLQLHRRTVHSFYAVQPRKRDVQKQLQKVLTPPKRSATPTPFQCVFLREVFELCNYVDRSQLTANLGGYFIYNHESWVSFIKEMDSFVQDFVCVVRKLPVCIRALQDFSRLPVPTKYETLSMFCSTNQARLECLRRDLGLDALLRRCECVLEKFRHPEKDPCYQDMVGTVLFTHTALEMLQNYDRIQAAVEKVDLLWRRVFSSALLSLHVLQLQRDTQQVVCEMEQVIQKMQKFTPENLRDADQAETLRSEFSTSVYTQAKALVRRAEEMLNTVSKMDVFRQRGEEHRWISELERWTDQLRALMVIQSRNLKSICTFHHSYHTVNFPFFIWCTKLRRLLLAPASATFRDLQQVLQWQYECLKNRNQAAGSAFELHPGSNVCVQSVPPDPDVFLKPGANAPPVLQPGVKPPSLSSFDSGFDGAGHLEAVFGKTYQDEPCRTKSPHLHVCEENVSSIALGAPSICIVPNASGEKVNLEITVKRSATLPKNPWLSLPVDDLENCYMVIISPSQKTTRSCDQLTQTTETSLCELQDQTTDWSPIRNVLSSTVTDGGHEAETSENMPTLLWDSYDLRDLGHDLDSMLLGDPECEWEIKEQNELRAVEETLSRAAGILQEEESVLAQEEILDVLLEADNPERLWPSWSKACQFTQMSSSELAEAGVMGLEEDLASLHFGSHDDLSPEGSGVLQSCSDTPSETGSDSLIHLKLGNGGPERTGLLKEIENLKVLEEKIIEENLKIGKLRCCISEERMSPQSLSEDRRRFLEKLEQEKQEVEEMERNLSKDLKKSKLKRSSRSRKIVMCSVMGKASVLKEDEVLLVNCRRSTHEALNYQQPCYEEPSNSVVDDHAPHKSSNPGLSVSSKCSNIAADSSDARLSSQDQQNTDSNAPSMFLPSLMSGGCSVETKEQSQLVSSATDVSNAQSSANGEPKDLSDPPDLSKEKLMHSDPSENFEISERCPEVHQVETLTSEETSPAFDPGGPTPLPRSSPINQTSLASIVGPKPKERKNPLQRRSQVEHHQNNNNNLHTLDHGAGLDTSSEEPLSCECLERSEDHNPEAWCESSIIRTPSPQLELSEPCGAVENEVDRNADDAFTRRVCRSPLRQQFQICAREMSDYQTPVVLDTGSSLVKAGFSDQDLPTSIFPAAIGLPKYEEVMSGRVDRGVYVGHDAQRMRGVLTLHYPMRNGAVSNWDQMEMIWTHAFEQLRVCSEDHPVLLTEGVMTTQENRQRSIQLLFECFNVPLAYVAMQPVLALYTSGRTTGVVFDSGDGVSHSVPVFDGYCLPHAVQRFNLSGRDVTLHLQQLLTEQGVCMRTSAEMEIVREMKERCCCVALNDEVELSGGGGAYSPVPYTLPDGQVVSLATERFRAPEILFRPELIGQDYYGMHESVFKSVLRSDVDLRRELVENIILSGGNTLLSGLPERLQQEISRLAPAGLGEKVKVTSPPDRDFSVWRGGAILASMPTFSSAWISQDEYEEFGPQIVFRKCF</sequence>
<dbReference type="EMBL" id="MU557031">
    <property type="protein sequence ID" value="KAI5614967.1"/>
    <property type="molecule type" value="Genomic_DNA"/>
</dbReference>
<dbReference type="Pfam" id="PF00022">
    <property type="entry name" value="Actin"/>
    <property type="match status" value="1"/>
</dbReference>
<feature type="non-terminal residue" evidence="7">
    <location>
        <position position="1510"/>
    </location>
</feature>
<dbReference type="PRINTS" id="PR00190">
    <property type="entry name" value="ACTIN"/>
</dbReference>
<keyword evidence="3" id="KW-0963">Cytoplasm</keyword>
<evidence type="ECO:0000256" key="4">
    <source>
        <dbReference type="RuleBase" id="RU000487"/>
    </source>
</evidence>
<evidence type="ECO:0000256" key="2">
    <source>
        <dbReference type="ARBA" id="ARBA00006752"/>
    </source>
</evidence>
<dbReference type="SMART" id="SM00268">
    <property type="entry name" value="ACTIN"/>
    <property type="match status" value="1"/>
</dbReference>
<feature type="region of interest" description="Disordered" evidence="6">
    <location>
        <begin position="864"/>
        <end position="1063"/>
    </location>
</feature>
<proteinExistence type="inferred from homology"/>
<protein>
    <submittedName>
        <fullName evidence="7">Actin-like</fullName>
    </submittedName>
</protein>
<comment type="subcellular location">
    <subcellularLocation>
        <location evidence="1">Cytoplasm</location>
        <location evidence="1">Cytoskeleton</location>
    </subcellularLocation>
</comment>
<dbReference type="InterPro" id="IPR043129">
    <property type="entry name" value="ATPase_NBD"/>
</dbReference>
<feature type="compositionally biased region" description="Basic and acidic residues" evidence="6">
    <location>
        <begin position="951"/>
        <end position="986"/>
    </location>
</feature>
<comment type="caution">
    <text evidence="7">The sequence shown here is derived from an EMBL/GenBank/DDBJ whole genome shotgun (WGS) entry which is preliminary data.</text>
</comment>
<dbReference type="Gene3D" id="3.30.420.40">
    <property type="match status" value="2"/>
</dbReference>
<feature type="coiled-coil region" evidence="5">
    <location>
        <begin position="781"/>
        <end position="815"/>
    </location>
</feature>